<evidence type="ECO:0000256" key="2">
    <source>
        <dbReference type="ARBA" id="ARBA00009009"/>
    </source>
</evidence>
<dbReference type="RefSeq" id="WP_289724012.1">
    <property type="nucleotide sequence ID" value="NZ_JAUDUY010000002.1"/>
</dbReference>
<dbReference type="Gene3D" id="3.40.710.10">
    <property type="entry name" value="DD-peptidase/beta-lactamase superfamily"/>
    <property type="match status" value="1"/>
</dbReference>
<comment type="similarity">
    <text evidence="2">Belongs to the class-A beta-lactamase family.</text>
</comment>
<evidence type="ECO:0000259" key="4">
    <source>
        <dbReference type="Pfam" id="PF13354"/>
    </source>
</evidence>
<dbReference type="Proteomes" id="UP001174839">
    <property type="component" value="Unassembled WGS sequence"/>
</dbReference>
<keyword evidence="6" id="KW-1185">Reference proteome</keyword>
<dbReference type="Pfam" id="PF13354">
    <property type="entry name" value="Beta-lactamase2"/>
    <property type="match status" value="1"/>
</dbReference>
<dbReference type="EC" id="3.5.2.6" evidence="3"/>
<reference evidence="5" key="1">
    <citation type="submission" date="2023-06" db="EMBL/GenBank/DDBJ databases">
        <title>Robiginitalea aurantiacus sp. nov. and Algoriphagus sediminis sp. nov., isolated from coastal sediment.</title>
        <authorList>
            <person name="Zhou Z.Y."/>
            <person name="An J."/>
            <person name="Jia Y.W."/>
            <person name="Du Z.J."/>
        </authorList>
    </citation>
    <scope>NUCLEOTIDE SEQUENCE</scope>
    <source>
        <strain evidence="5">M39</strain>
    </source>
</reference>
<comment type="caution">
    <text evidence="5">The sequence shown here is derived from an EMBL/GenBank/DDBJ whole genome shotgun (WGS) entry which is preliminary data.</text>
</comment>
<evidence type="ECO:0000256" key="1">
    <source>
        <dbReference type="ARBA" id="ARBA00001526"/>
    </source>
</evidence>
<dbReference type="InterPro" id="IPR045155">
    <property type="entry name" value="Beta-lactam_cat"/>
</dbReference>
<accession>A0ABT7WCL6</accession>
<gene>
    <name evidence="5" type="ORF">QU605_04130</name>
</gene>
<protein>
    <recommendedName>
        <fullName evidence="3">beta-lactamase</fullName>
        <ecNumber evidence="3">3.5.2.6</ecNumber>
    </recommendedName>
</protein>
<sequence>MRVSILLIVYLLFSNPVETLPNEEYSGVAMDVEAGVGENPQVAFGVEALQMPELPIKIADSAFKPLESCRNRDLQTRLNKQLLGNPVFARLISSRKLCLGLVDLTDWKNPRYASINGKEMMYAASLPKIAVLLAVEDAIYKGEVEETNALREDMNQMIRYSNNSATSRIIDLLGYEKIESVLRDPENQFYEESEGGGLWVGKMYSRSGKTNREPMKNLSHAANVFQASRFYYRLAYGKLVSYDRSADMLEVMKDPALKHKFVHILGQIAPEAELYRKSGSWKSWHSDSILVWDTDRKYILVALTEDPGGEQIVRSLVRPVEKVLKL</sequence>
<dbReference type="InterPro" id="IPR000871">
    <property type="entry name" value="Beta-lactam_class-A"/>
</dbReference>
<proteinExistence type="inferred from homology"/>
<dbReference type="GO" id="GO:0016787">
    <property type="term" value="F:hydrolase activity"/>
    <property type="evidence" value="ECO:0007669"/>
    <property type="project" value="UniProtKB-KW"/>
</dbReference>
<keyword evidence="5" id="KW-0378">Hydrolase</keyword>
<evidence type="ECO:0000256" key="3">
    <source>
        <dbReference type="ARBA" id="ARBA00012865"/>
    </source>
</evidence>
<comment type="catalytic activity">
    <reaction evidence="1">
        <text>a beta-lactam + H2O = a substituted beta-amino acid</text>
        <dbReference type="Rhea" id="RHEA:20401"/>
        <dbReference type="ChEBI" id="CHEBI:15377"/>
        <dbReference type="ChEBI" id="CHEBI:35627"/>
        <dbReference type="ChEBI" id="CHEBI:140347"/>
        <dbReference type="EC" id="3.5.2.6"/>
    </reaction>
</comment>
<organism evidence="5 6">
    <name type="scientific">Robiginitalea aurantiaca</name>
    <dbReference type="NCBI Taxonomy" id="3056915"/>
    <lineage>
        <taxon>Bacteria</taxon>
        <taxon>Pseudomonadati</taxon>
        <taxon>Bacteroidota</taxon>
        <taxon>Flavobacteriia</taxon>
        <taxon>Flavobacteriales</taxon>
        <taxon>Flavobacteriaceae</taxon>
        <taxon>Robiginitalea</taxon>
    </lineage>
</organism>
<name>A0ABT7WCL6_9FLAO</name>
<dbReference type="PANTHER" id="PTHR35333:SF3">
    <property type="entry name" value="BETA-LACTAMASE-TYPE TRANSPEPTIDASE FOLD CONTAINING PROTEIN"/>
    <property type="match status" value="1"/>
</dbReference>
<evidence type="ECO:0000313" key="6">
    <source>
        <dbReference type="Proteomes" id="UP001174839"/>
    </source>
</evidence>
<feature type="domain" description="Beta-lactamase class A catalytic" evidence="4">
    <location>
        <begin position="151"/>
        <end position="304"/>
    </location>
</feature>
<dbReference type="PANTHER" id="PTHR35333">
    <property type="entry name" value="BETA-LACTAMASE"/>
    <property type="match status" value="1"/>
</dbReference>
<dbReference type="SUPFAM" id="SSF56601">
    <property type="entry name" value="beta-lactamase/transpeptidase-like"/>
    <property type="match status" value="1"/>
</dbReference>
<evidence type="ECO:0000313" key="5">
    <source>
        <dbReference type="EMBL" id="MDM9630643.1"/>
    </source>
</evidence>
<dbReference type="InterPro" id="IPR012338">
    <property type="entry name" value="Beta-lactam/transpept-like"/>
</dbReference>
<dbReference type="EMBL" id="JAUDUY010000002">
    <property type="protein sequence ID" value="MDM9630643.1"/>
    <property type="molecule type" value="Genomic_DNA"/>
</dbReference>